<dbReference type="AlphaFoldDB" id="A0AAD7ZR22"/>
<proteinExistence type="predicted"/>
<feature type="non-terminal residue" evidence="1">
    <location>
        <position position="59"/>
    </location>
</feature>
<evidence type="ECO:0000313" key="1">
    <source>
        <dbReference type="EMBL" id="KAJ9585138.1"/>
    </source>
</evidence>
<reference evidence="1" key="2">
    <citation type="submission" date="2023-05" db="EMBL/GenBank/DDBJ databases">
        <authorList>
            <person name="Fouks B."/>
        </authorList>
    </citation>
    <scope>NUCLEOTIDE SEQUENCE</scope>
    <source>
        <strain evidence="1">Stay&amp;Tobe</strain>
        <tissue evidence="1">Testes</tissue>
    </source>
</reference>
<accession>A0AAD7ZR22</accession>
<protein>
    <submittedName>
        <fullName evidence="1">Uncharacterized protein</fullName>
    </submittedName>
</protein>
<comment type="caution">
    <text evidence="1">The sequence shown here is derived from an EMBL/GenBank/DDBJ whole genome shotgun (WGS) entry which is preliminary data.</text>
</comment>
<organism evidence="1 2">
    <name type="scientific">Diploptera punctata</name>
    <name type="common">Pacific beetle cockroach</name>
    <dbReference type="NCBI Taxonomy" id="6984"/>
    <lineage>
        <taxon>Eukaryota</taxon>
        <taxon>Metazoa</taxon>
        <taxon>Ecdysozoa</taxon>
        <taxon>Arthropoda</taxon>
        <taxon>Hexapoda</taxon>
        <taxon>Insecta</taxon>
        <taxon>Pterygota</taxon>
        <taxon>Neoptera</taxon>
        <taxon>Polyneoptera</taxon>
        <taxon>Dictyoptera</taxon>
        <taxon>Blattodea</taxon>
        <taxon>Blaberoidea</taxon>
        <taxon>Blaberidae</taxon>
        <taxon>Diplopterinae</taxon>
        <taxon>Diploptera</taxon>
    </lineage>
</organism>
<sequence>ISQIPTHSFTTDAIVRLMDHVRNYAHYVRRFTSGLIVYSLFYRIWYWNVGAVHEIQNCL</sequence>
<feature type="non-terminal residue" evidence="1">
    <location>
        <position position="1"/>
    </location>
</feature>
<dbReference type="EMBL" id="JASPKZ010007296">
    <property type="protein sequence ID" value="KAJ9585138.1"/>
    <property type="molecule type" value="Genomic_DNA"/>
</dbReference>
<dbReference type="Proteomes" id="UP001233999">
    <property type="component" value="Unassembled WGS sequence"/>
</dbReference>
<name>A0AAD7ZR22_DIPPU</name>
<gene>
    <name evidence="1" type="ORF">L9F63_003057</name>
</gene>
<keyword evidence="2" id="KW-1185">Reference proteome</keyword>
<reference evidence="1" key="1">
    <citation type="journal article" date="2023" name="IScience">
        <title>Live-bearing cockroach genome reveals convergent evolutionary mechanisms linked to viviparity in insects and beyond.</title>
        <authorList>
            <person name="Fouks B."/>
            <person name="Harrison M.C."/>
            <person name="Mikhailova A.A."/>
            <person name="Marchal E."/>
            <person name="English S."/>
            <person name="Carruthers M."/>
            <person name="Jennings E.C."/>
            <person name="Chiamaka E.L."/>
            <person name="Frigard R.A."/>
            <person name="Pippel M."/>
            <person name="Attardo G.M."/>
            <person name="Benoit J.B."/>
            <person name="Bornberg-Bauer E."/>
            <person name="Tobe S.S."/>
        </authorList>
    </citation>
    <scope>NUCLEOTIDE SEQUENCE</scope>
    <source>
        <strain evidence="1">Stay&amp;Tobe</strain>
    </source>
</reference>
<evidence type="ECO:0000313" key="2">
    <source>
        <dbReference type="Proteomes" id="UP001233999"/>
    </source>
</evidence>